<sequence>MKTGMDYFLDDVRKLTRTRPPYNEAFISRALNVLGTAVTIIEGLNTIIAKDNAQIETLKADLEKAKIEPTLPKIHRQKREMAPRNVELLKDMASGQMTQMAVAKKYGITPARVYAIIKKAKANAARTA</sequence>
<protein>
    <submittedName>
        <fullName evidence="1">Uncharacterized protein</fullName>
    </submittedName>
</protein>
<accession>A0A6J7WQJ4</accession>
<proteinExistence type="predicted"/>
<organism evidence="1">
    <name type="scientific">uncultured Caudovirales phage</name>
    <dbReference type="NCBI Taxonomy" id="2100421"/>
    <lineage>
        <taxon>Viruses</taxon>
        <taxon>Duplodnaviria</taxon>
        <taxon>Heunggongvirae</taxon>
        <taxon>Uroviricota</taxon>
        <taxon>Caudoviricetes</taxon>
        <taxon>Peduoviridae</taxon>
        <taxon>Maltschvirus</taxon>
        <taxon>Maltschvirus maltsch</taxon>
    </lineage>
</organism>
<name>A0A6J7WQJ4_9CAUD</name>
<reference evidence="1" key="1">
    <citation type="submission" date="2020-05" db="EMBL/GenBank/DDBJ databases">
        <authorList>
            <person name="Chiriac C."/>
            <person name="Salcher M."/>
            <person name="Ghai R."/>
            <person name="Kavagutti S V."/>
        </authorList>
    </citation>
    <scope>NUCLEOTIDE SEQUENCE</scope>
</reference>
<evidence type="ECO:0000313" key="1">
    <source>
        <dbReference type="EMBL" id="CAB5219977.1"/>
    </source>
</evidence>
<dbReference type="EMBL" id="LR798277">
    <property type="protein sequence ID" value="CAB5219977.1"/>
    <property type="molecule type" value="Genomic_DNA"/>
</dbReference>
<gene>
    <name evidence="1" type="ORF">UFOVP237_45</name>
</gene>